<proteinExistence type="predicted"/>
<dbReference type="GO" id="GO:0004821">
    <property type="term" value="F:histidine-tRNA ligase activity"/>
    <property type="evidence" value="ECO:0007669"/>
    <property type="project" value="TreeGrafter"/>
</dbReference>
<dbReference type="GO" id="GO:0003879">
    <property type="term" value="F:ATP phosphoribosyltransferase activity"/>
    <property type="evidence" value="ECO:0007669"/>
    <property type="project" value="UniProtKB-EC"/>
</dbReference>
<dbReference type="InterPro" id="IPR004516">
    <property type="entry name" value="HisRS/HisZ"/>
</dbReference>
<accession>A0A3B1DR53</accession>
<gene>
    <name evidence="2" type="ORF">MNB_ARC-1_845</name>
</gene>
<feature type="domain" description="Class II Histidinyl-tRNA synthetase (HisRS)-like catalytic core" evidence="1">
    <location>
        <begin position="18"/>
        <end position="268"/>
    </location>
</feature>
<keyword evidence="2" id="KW-0328">Glycosyltransferase</keyword>
<sequence length="282" mass="32797">MEEYEIPKGSKLYFGDSAKLKRSIENNASVLLEKNGFKEIITPYFLNTNIATDKQNTIQTSTENNKFLSLRPDSTIEVLRLALNRIDNKIKKWFYIQPIFSYPSNEEYQIGIEYIDFNDISYVLDILASLLEPYQIKYTLQISNINIVNLLIKKYKIKKEFLSPLNLESLLNSKINWISKLAHIQKIEDLQELDIYPQDIKDELIILKQSISNMPKHDNIKEHIVIEPLYFDELKYYESVYFRAFSGNTLLAKGGIYKDSGVISSGFAIYTDHLLNKILQKG</sequence>
<dbReference type="InterPro" id="IPR041715">
    <property type="entry name" value="HisRS-like_core"/>
</dbReference>
<dbReference type="PANTHER" id="PTHR43707">
    <property type="entry name" value="HISTIDYL-TRNA SYNTHETASE"/>
    <property type="match status" value="1"/>
</dbReference>
<dbReference type="NCBIfam" id="NF008946">
    <property type="entry name" value="PRK12293.1"/>
    <property type="match status" value="1"/>
</dbReference>
<keyword evidence="2" id="KW-0808">Transferase</keyword>
<dbReference type="EMBL" id="UOYO01000009">
    <property type="protein sequence ID" value="VAY86347.1"/>
    <property type="molecule type" value="Genomic_DNA"/>
</dbReference>
<reference evidence="2" key="1">
    <citation type="submission" date="2018-10" db="EMBL/GenBank/DDBJ databases">
        <authorList>
            <person name="Aoki K."/>
        </authorList>
    </citation>
    <scope>NUCLEOTIDE SEQUENCE</scope>
</reference>
<organism evidence="2">
    <name type="scientific">hydrothermal vent metagenome</name>
    <dbReference type="NCBI Taxonomy" id="652676"/>
    <lineage>
        <taxon>unclassified sequences</taxon>
        <taxon>metagenomes</taxon>
        <taxon>ecological metagenomes</taxon>
    </lineage>
</organism>
<evidence type="ECO:0000313" key="2">
    <source>
        <dbReference type="EMBL" id="VAY86347.1"/>
    </source>
</evidence>
<evidence type="ECO:0000259" key="1">
    <source>
        <dbReference type="Pfam" id="PF13393"/>
    </source>
</evidence>
<dbReference type="Gene3D" id="3.30.930.10">
    <property type="entry name" value="Bira Bifunctional Protein, Domain 2"/>
    <property type="match status" value="1"/>
</dbReference>
<dbReference type="GO" id="GO:0005737">
    <property type="term" value="C:cytoplasm"/>
    <property type="evidence" value="ECO:0007669"/>
    <property type="project" value="InterPro"/>
</dbReference>
<dbReference type="SUPFAM" id="SSF55681">
    <property type="entry name" value="Class II aaRS and biotin synthetases"/>
    <property type="match status" value="1"/>
</dbReference>
<dbReference type="Pfam" id="PF13393">
    <property type="entry name" value="tRNA-synt_His"/>
    <property type="match status" value="1"/>
</dbReference>
<dbReference type="GO" id="GO:0006427">
    <property type="term" value="P:histidyl-tRNA aminoacylation"/>
    <property type="evidence" value="ECO:0007669"/>
    <property type="project" value="TreeGrafter"/>
</dbReference>
<dbReference type="InterPro" id="IPR045864">
    <property type="entry name" value="aa-tRNA-synth_II/BPL/LPL"/>
</dbReference>
<dbReference type="AlphaFoldDB" id="A0A3B1DR53"/>
<name>A0A3B1DR53_9ZZZZ</name>
<dbReference type="PANTHER" id="PTHR43707:SF1">
    <property type="entry name" value="HISTIDINE--TRNA LIGASE, MITOCHONDRIAL-RELATED"/>
    <property type="match status" value="1"/>
</dbReference>
<dbReference type="EC" id="2.4.2.17" evidence="2"/>
<protein>
    <submittedName>
        <fullName evidence="2">ATP phosphoribosyltransferase regulatory subunit, divergent variant</fullName>
        <ecNumber evidence="2">2.4.2.17</ecNumber>
    </submittedName>
</protein>